<protein>
    <submittedName>
        <fullName evidence="1">Uncharacterized protein</fullName>
    </submittedName>
</protein>
<keyword evidence="2" id="KW-1185">Reference proteome</keyword>
<accession>A0ABN2F8A0</accession>
<comment type="caution">
    <text evidence="1">The sequence shown here is derived from an EMBL/GenBank/DDBJ whole genome shotgun (WGS) entry which is preliminary data.</text>
</comment>
<name>A0ABN2F8A0_9ACTN</name>
<reference evidence="1 2" key="1">
    <citation type="journal article" date="2019" name="Int. J. Syst. Evol. Microbiol.">
        <title>The Global Catalogue of Microorganisms (GCM) 10K type strain sequencing project: providing services to taxonomists for standard genome sequencing and annotation.</title>
        <authorList>
            <consortium name="The Broad Institute Genomics Platform"/>
            <consortium name="The Broad Institute Genome Sequencing Center for Infectious Disease"/>
            <person name="Wu L."/>
            <person name="Ma J."/>
        </authorList>
    </citation>
    <scope>NUCLEOTIDE SEQUENCE [LARGE SCALE GENOMIC DNA]</scope>
    <source>
        <strain evidence="1 2">JCM 14306</strain>
    </source>
</reference>
<gene>
    <name evidence="1" type="ORF">GCM10009744_24840</name>
</gene>
<dbReference type="Proteomes" id="UP001501319">
    <property type="component" value="Unassembled WGS sequence"/>
</dbReference>
<dbReference type="EMBL" id="BAAANE010000004">
    <property type="protein sequence ID" value="GAA1635086.1"/>
    <property type="molecule type" value="Genomic_DNA"/>
</dbReference>
<evidence type="ECO:0000313" key="2">
    <source>
        <dbReference type="Proteomes" id="UP001501319"/>
    </source>
</evidence>
<evidence type="ECO:0000313" key="1">
    <source>
        <dbReference type="EMBL" id="GAA1635086.1"/>
    </source>
</evidence>
<organism evidence="1 2">
    <name type="scientific">Kribbella alba</name>
    <dbReference type="NCBI Taxonomy" id="190197"/>
    <lineage>
        <taxon>Bacteria</taxon>
        <taxon>Bacillati</taxon>
        <taxon>Actinomycetota</taxon>
        <taxon>Actinomycetes</taxon>
        <taxon>Propionibacteriales</taxon>
        <taxon>Kribbellaceae</taxon>
        <taxon>Kribbella</taxon>
    </lineage>
</organism>
<sequence length="127" mass="13516">MNGPLRPNSLAQLGSGEVTMVINERLLLAGRDGKTTTLFGGDPTGWPITAKVAPGQWTTDGEWFTGPDGKIWGYDGSHLTRVDGPGRVTVIAGPRQGVPQAADDVTVIGQSLYFELGNDVVRLEPTR</sequence>
<proteinExistence type="predicted"/>